<reference evidence="1 2" key="1">
    <citation type="submission" date="2020-08" db="EMBL/GenBank/DDBJ databases">
        <title>Genomic Encyclopedia of Type Strains, Phase IV (KMG-IV): sequencing the most valuable type-strain genomes for metagenomic binning, comparative biology and taxonomic classification.</title>
        <authorList>
            <person name="Goeker M."/>
        </authorList>
    </citation>
    <scope>NUCLEOTIDE SEQUENCE [LARGE SCALE GENOMIC DNA]</scope>
    <source>
        <strain evidence="1 2">DSM 15743</strain>
    </source>
</reference>
<keyword evidence="2" id="KW-1185">Reference proteome</keyword>
<name>A0A7W6N7Y0_9HYPH</name>
<dbReference type="EMBL" id="JACIDC010000004">
    <property type="protein sequence ID" value="MBB4039960.1"/>
    <property type="molecule type" value="Genomic_DNA"/>
</dbReference>
<dbReference type="AlphaFoldDB" id="A0A7W6N7Y0"/>
<accession>A0A7W6N7Y0</accession>
<evidence type="ECO:0000313" key="1">
    <source>
        <dbReference type="EMBL" id="MBB4039960.1"/>
    </source>
</evidence>
<protein>
    <submittedName>
        <fullName evidence="1">Uncharacterized protein</fullName>
    </submittedName>
</protein>
<dbReference type="Proteomes" id="UP000519439">
    <property type="component" value="Unassembled WGS sequence"/>
</dbReference>
<sequence>MPISKDVLPRTNCSRAPDEGMITEKDLKILWVSRTLTNIDFEYGKEVLNLERSNIEPEQKNDLKQQLLLNYRKQRAAYQALIESLRR</sequence>
<evidence type="ECO:0000313" key="2">
    <source>
        <dbReference type="Proteomes" id="UP000519439"/>
    </source>
</evidence>
<organism evidence="1 2">
    <name type="scientific">Microvirga flocculans</name>
    <dbReference type="NCBI Taxonomy" id="217168"/>
    <lineage>
        <taxon>Bacteria</taxon>
        <taxon>Pseudomonadati</taxon>
        <taxon>Pseudomonadota</taxon>
        <taxon>Alphaproteobacteria</taxon>
        <taxon>Hyphomicrobiales</taxon>
        <taxon>Methylobacteriaceae</taxon>
        <taxon>Microvirga</taxon>
    </lineage>
</organism>
<comment type="caution">
    <text evidence="1">The sequence shown here is derived from an EMBL/GenBank/DDBJ whole genome shotgun (WGS) entry which is preliminary data.</text>
</comment>
<dbReference type="RefSeq" id="WP_027315483.1">
    <property type="nucleotide sequence ID" value="NZ_JACIDC010000004.1"/>
</dbReference>
<proteinExistence type="predicted"/>
<gene>
    <name evidence="1" type="ORF">GGR34_001607</name>
</gene>